<reference evidence="2 3" key="1">
    <citation type="journal article" date="2016" name="Nat. Commun.">
        <title>Thousands of microbial genomes shed light on interconnected biogeochemical processes in an aquifer system.</title>
        <authorList>
            <person name="Anantharaman K."/>
            <person name="Brown C.T."/>
            <person name="Hug L.A."/>
            <person name="Sharon I."/>
            <person name="Castelle C.J."/>
            <person name="Probst A.J."/>
            <person name="Thomas B.C."/>
            <person name="Singh A."/>
            <person name="Wilkins M.J."/>
            <person name="Karaoz U."/>
            <person name="Brodie E.L."/>
            <person name="Williams K.H."/>
            <person name="Hubbard S.S."/>
            <person name="Banfield J.F."/>
        </authorList>
    </citation>
    <scope>NUCLEOTIDE SEQUENCE [LARGE SCALE GENOMIC DNA]</scope>
</reference>
<feature type="transmembrane region" description="Helical" evidence="1">
    <location>
        <begin position="44"/>
        <end position="63"/>
    </location>
</feature>
<sequence>MTQKSWAQPILYGTAASSLLLAVYFIILTLVSGWEFTLQQFTQFWYFIVALAIGFGVQVGLFLRLRHVTDHGDGSGKVVAVSGGTSTVAMISCCTHYLVNILPVLGATGVVALVAQFQAELFWVGLAFNAAGVAYVGSKLLQASRHMAQMEQGI</sequence>
<dbReference type="Proteomes" id="UP000179076">
    <property type="component" value="Unassembled WGS sequence"/>
</dbReference>
<feature type="transmembrane region" description="Helical" evidence="1">
    <location>
        <begin position="121"/>
        <end position="141"/>
    </location>
</feature>
<dbReference type="AlphaFoldDB" id="A0A1F6V092"/>
<comment type="caution">
    <text evidence="2">The sequence shown here is derived from an EMBL/GenBank/DDBJ whole genome shotgun (WGS) entry which is preliminary data.</text>
</comment>
<name>A0A1F6V092_9PROT</name>
<protein>
    <submittedName>
        <fullName evidence="2">Uncharacterized protein</fullName>
    </submittedName>
</protein>
<evidence type="ECO:0000313" key="3">
    <source>
        <dbReference type="Proteomes" id="UP000179076"/>
    </source>
</evidence>
<keyword evidence="1" id="KW-1133">Transmembrane helix</keyword>
<organism evidence="2 3">
    <name type="scientific">Candidatus Muproteobacteria bacterium RBG_16_60_9</name>
    <dbReference type="NCBI Taxonomy" id="1817755"/>
    <lineage>
        <taxon>Bacteria</taxon>
        <taxon>Pseudomonadati</taxon>
        <taxon>Pseudomonadota</taxon>
        <taxon>Candidatus Muproteobacteria</taxon>
    </lineage>
</organism>
<feature type="transmembrane region" description="Helical" evidence="1">
    <location>
        <begin position="12"/>
        <end position="32"/>
    </location>
</feature>
<evidence type="ECO:0000256" key="1">
    <source>
        <dbReference type="SAM" id="Phobius"/>
    </source>
</evidence>
<accession>A0A1F6V092</accession>
<feature type="transmembrane region" description="Helical" evidence="1">
    <location>
        <begin position="97"/>
        <end position="115"/>
    </location>
</feature>
<proteinExistence type="predicted"/>
<dbReference type="EMBL" id="MFSP01000160">
    <property type="protein sequence ID" value="OGI63181.1"/>
    <property type="molecule type" value="Genomic_DNA"/>
</dbReference>
<keyword evidence="1" id="KW-0472">Membrane</keyword>
<evidence type="ECO:0000313" key="2">
    <source>
        <dbReference type="EMBL" id="OGI63181.1"/>
    </source>
</evidence>
<keyword evidence="1" id="KW-0812">Transmembrane</keyword>
<gene>
    <name evidence="2" type="ORF">A2W18_06445</name>
</gene>